<organism evidence="3">
    <name type="scientific">hydrothermal vent metagenome</name>
    <dbReference type="NCBI Taxonomy" id="652676"/>
    <lineage>
        <taxon>unclassified sequences</taxon>
        <taxon>metagenomes</taxon>
        <taxon>ecological metagenomes</taxon>
    </lineage>
</organism>
<sequence>MQRKRLFGLDVFKGWAILLMIAYHTVFDLNYFHFISININKDIFWVNFRYLIVSMFLVSVGISMYLVHYPAIHWNKIYKRTLILGSASCLISIATYLVFPHSWVYFGILHFILVASWIGLLFLQHPLLSLMTAISILIGSAMGWLQMHWLFQILKTPLHLPPHYTEDLLQPFPWFAAILIGITLSYYAYPIKIFHYSFFASQNSFNKTLAFLGRHALTLYLIHLPLLFYCFMLIYKIITP</sequence>
<keyword evidence="1" id="KW-1133">Transmembrane helix</keyword>
<dbReference type="AlphaFoldDB" id="A0A1W1CW02"/>
<evidence type="ECO:0000313" key="3">
    <source>
        <dbReference type="EMBL" id="SFV69885.1"/>
    </source>
</evidence>
<reference evidence="3" key="1">
    <citation type="submission" date="2016-10" db="EMBL/GenBank/DDBJ databases">
        <authorList>
            <person name="de Groot N.N."/>
        </authorList>
    </citation>
    <scope>NUCLEOTIDE SEQUENCE</scope>
</reference>
<feature type="transmembrane region" description="Helical" evidence="1">
    <location>
        <begin position="171"/>
        <end position="189"/>
    </location>
</feature>
<keyword evidence="1" id="KW-0472">Membrane</keyword>
<gene>
    <name evidence="3" type="ORF">MNB_SV-3-609</name>
</gene>
<proteinExistence type="predicted"/>
<feature type="domain" description="Heparan-alpha-glucosaminide N-acetyltransferase catalytic" evidence="2">
    <location>
        <begin position="5"/>
        <end position="225"/>
    </location>
</feature>
<feature type="transmembrane region" description="Helical" evidence="1">
    <location>
        <begin position="81"/>
        <end position="99"/>
    </location>
</feature>
<evidence type="ECO:0000259" key="2">
    <source>
        <dbReference type="Pfam" id="PF07786"/>
    </source>
</evidence>
<accession>A0A1W1CW02</accession>
<keyword evidence="1" id="KW-0812">Transmembrane</keyword>
<feature type="transmembrane region" description="Helical" evidence="1">
    <location>
        <begin position="130"/>
        <end position="151"/>
    </location>
</feature>
<dbReference type="EMBL" id="FPHI01000044">
    <property type="protein sequence ID" value="SFV69885.1"/>
    <property type="molecule type" value="Genomic_DNA"/>
</dbReference>
<feature type="transmembrane region" description="Helical" evidence="1">
    <location>
        <begin position="217"/>
        <end position="238"/>
    </location>
</feature>
<dbReference type="Pfam" id="PF07786">
    <property type="entry name" value="HGSNAT_cat"/>
    <property type="match status" value="1"/>
</dbReference>
<dbReference type="InterPro" id="IPR012429">
    <property type="entry name" value="HGSNAT_cat"/>
</dbReference>
<feature type="transmembrane region" description="Helical" evidence="1">
    <location>
        <begin position="7"/>
        <end position="27"/>
    </location>
</feature>
<name>A0A1W1CW02_9ZZZZ</name>
<feature type="transmembrane region" description="Helical" evidence="1">
    <location>
        <begin position="105"/>
        <end position="123"/>
    </location>
</feature>
<feature type="transmembrane region" description="Helical" evidence="1">
    <location>
        <begin position="47"/>
        <end position="69"/>
    </location>
</feature>
<protein>
    <submittedName>
        <fullName evidence="3">Mlr1315 protein</fullName>
    </submittedName>
</protein>
<evidence type="ECO:0000256" key="1">
    <source>
        <dbReference type="SAM" id="Phobius"/>
    </source>
</evidence>